<dbReference type="OrthoDB" id="9815126at2"/>
<dbReference type="AlphaFoldDB" id="A0A9X7ZHD2"/>
<evidence type="ECO:0000313" key="5">
    <source>
        <dbReference type="Proteomes" id="UP000825008"/>
    </source>
</evidence>
<dbReference type="PANTHER" id="PTHR11803">
    <property type="entry name" value="2-IMINOBUTANOATE/2-IMINOPROPANOATE DEAMINASE RIDA"/>
    <property type="match status" value="1"/>
</dbReference>
<reference evidence="2 4" key="1">
    <citation type="submission" date="2015-05" db="EMBL/GenBank/DDBJ databases">
        <title>Genome sequence of Mycobacterium heraklionense Davo strain.</title>
        <authorList>
            <person name="Greninger A.L."/>
            <person name="Cunningham G."/>
            <person name="Miller S."/>
        </authorList>
    </citation>
    <scope>NUCLEOTIDE SEQUENCE [LARGE SCALE GENOMIC DNA]</scope>
    <source>
        <strain evidence="2 4">Davo</strain>
    </source>
</reference>
<dbReference type="InterPro" id="IPR038743">
    <property type="entry name" value="YjgH-like"/>
</dbReference>
<dbReference type="KEGG" id="mher:K3U94_06390"/>
<dbReference type="CDD" id="cd02198">
    <property type="entry name" value="YjgH_like"/>
    <property type="match status" value="1"/>
</dbReference>
<dbReference type="Proteomes" id="UP000036464">
    <property type="component" value="Unassembled WGS sequence"/>
</dbReference>
<accession>A0A9X7ZHD2</accession>
<evidence type="ECO:0000313" key="4">
    <source>
        <dbReference type="Proteomes" id="UP000036464"/>
    </source>
</evidence>
<sequence length="127" mass="13947">MQVVIPEWMQPIYDNFHYAPAVIVGDQLRCSGMIGIRPDLSVPEDPTEQITLAFENLRGLLGEVGLTFADVVEMTTYHVGLSEQIDRFVAVKDTFVSAPYPAWTAVGISELAIPGAVVEIRITARLS</sequence>
<organism evidence="3 5">
    <name type="scientific">Mycolicibacter heraklionensis</name>
    <dbReference type="NCBI Taxonomy" id="512402"/>
    <lineage>
        <taxon>Bacteria</taxon>
        <taxon>Bacillati</taxon>
        <taxon>Actinomycetota</taxon>
        <taxon>Actinomycetes</taxon>
        <taxon>Mycobacteriales</taxon>
        <taxon>Mycobacteriaceae</taxon>
        <taxon>Mycolicibacter</taxon>
    </lineage>
</organism>
<dbReference type="Gene3D" id="3.30.1330.40">
    <property type="entry name" value="RutC-like"/>
    <property type="match status" value="1"/>
</dbReference>
<dbReference type="GO" id="GO:0005829">
    <property type="term" value="C:cytosol"/>
    <property type="evidence" value="ECO:0007669"/>
    <property type="project" value="TreeGrafter"/>
</dbReference>
<evidence type="ECO:0000313" key="3">
    <source>
        <dbReference type="EMBL" id="QZA08900.1"/>
    </source>
</evidence>
<dbReference type="EMBL" id="LDPO01000001">
    <property type="protein sequence ID" value="KLO31345.1"/>
    <property type="molecule type" value="Genomic_DNA"/>
</dbReference>
<dbReference type="Pfam" id="PF01042">
    <property type="entry name" value="Ribonuc_L-PSP"/>
    <property type="match status" value="1"/>
</dbReference>
<dbReference type="RefSeq" id="WP_047317134.1">
    <property type="nucleotide sequence ID" value="NZ_CP080997.1"/>
</dbReference>
<comment type="similarity">
    <text evidence="1">Belongs to the RutC family.</text>
</comment>
<reference evidence="3" key="2">
    <citation type="submission" date="2021-08" db="EMBL/GenBank/DDBJ databases">
        <title>Whole genome sequencing of non-tuberculosis mycobacteria type-strains.</title>
        <authorList>
            <person name="Igarashi Y."/>
            <person name="Osugi A."/>
            <person name="Mitarai S."/>
        </authorList>
    </citation>
    <scope>NUCLEOTIDE SEQUENCE</scope>
    <source>
        <strain evidence="3">JCM 30995</strain>
    </source>
</reference>
<dbReference type="Proteomes" id="UP000825008">
    <property type="component" value="Chromosome"/>
</dbReference>
<evidence type="ECO:0000313" key="2">
    <source>
        <dbReference type="EMBL" id="KLO31345.1"/>
    </source>
</evidence>
<dbReference type="InterPro" id="IPR006175">
    <property type="entry name" value="YjgF/YER057c/UK114"/>
</dbReference>
<proteinExistence type="inferred from homology"/>
<protein>
    <submittedName>
        <fullName evidence="2">Endoribonuclease</fullName>
    </submittedName>
    <submittedName>
        <fullName evidence="3">RidA family protein</fullName>
    </submittedName>
</protein>
<dbReference type="GO" id="GO:0019239">
    <property type="term" value="F:deaminase activity"/>
    <property type="evidence" value="ECO:0007669"/>
    <property type="project" value="TreeGrafter"/>
</dbReference>
<dbReference type="PANTHER" id="PTHR11803:SF58">
    <property type="entry name" value="PROTEIN HMF1-RELATED"/>
    <property type="match status" value="1"/>
</dbReference>
<name>A0A9X7ZHD2_9MYCO</name>
<keyword evidence="4" id="KW-1185">Reference proteome</keyword>
<dbReference type="EMBL" id="CP080997">
    <property type="protein sequence ID" value="QZA08900.1"/>
    <property type="molecule type" value="Genomic_DNA"/>
</dbReference>
<evidence type="ECO:0000256" key="1">
    <source>
        <dbReference type="ARBA" id="ARBA00010552"/>
    </source>
</evidence>
<gene>
    <name evidence="2" type="ORF">ABW16_00245</name>
    <name evidence="3" type="ORF">K3U94_06390</name>
</gene>
<dbReference type="SUPFAM" id="SSF55298">
    <property type="entry name" value="YjgF-like"/>
    <property type="match status" value="1"/>
</dbReference>
<dbReference type="InterPro" id="IPR035959">
    <property type="entry name" value="RutC-like_sf"/>
</dbReference>